<keyword evidence="3" id="KW-0479">Metal-binding</keyword>
<name>A0AAQ5XHJ5_AMPOC</name>
<evidence type="ECO:0000256" key="10">
    <source>
        <dbReference type="ARBA" id="ARBA00023242"/>
    </source>
</evidence>
<sequence>IITECNQLYYVTADKCNYQQGLKLGSCCLNVLYSELCEEEVKLRSHSHSGARRSFFSFLHFANGSNLYVYAQPHIGEGEQFGICPDQEGSKHPDSGSTNNLVLKTQDRNSSHSNNVDSSSMSRIHCDADTRKKTQTCDVCGKYFKYKSALKTHYRSHTGERPFACETCGKSFTQRHHMTDHMRTHTRERPFACEKCGKSFTQRHHMIVHMRTHTDEKLYLCKVCGQRFYGLAHKWFLSCCPFVCFKIVCTL</sequence>
<evidence type="ECO:0000256" key="8">
    <source>
        <dbReference type="ARBA" id="ARBA00023125"/>
    </source>
</evidence>
<dbReference type="PANTHER" id="PTHR24394:SF44">
    <property type="entry name" value="ZINC FINGER PROTEIN 271-LIKE"/>
    <property type="match status" value="1"/>
</dbReference>
<reference evidence="14 15" key="1">
    <citation type="submission" date="2022-01" db="EMBL/GenBank/DDBJ databases">
        <title>A chromosome-scale genome assembly of the false clownfish, Amphiprion ocellaris.</title>
        <authorList>
            <person name="Ryu T."/>
        </authorList>
    </citation>
    <scope>NUCLEOTIDE SEQUENCE [LARGE SCALE GENOMIC DNA]</scope>
</reference>
<dbReference type="GO" id="GO:0008270">
    <property type="term" value="F:zinc ion binding"/>
    <property type="evidence" value="ECO:0007669"/>
    <property type="project" value="UniProtKB-KW"/>
</dbReference>
<dbReference type="FunFam" id="3.30.160.60:FF:000202">
    <property type="entry name" value="Zinc finger protein 574"/>
    <property type="match status" value="1"/>
</dbReference>
<evidence type="ECO:0000256" key="11">
    <source>
        <dbReference type="PROSITE-ProRule" id="PRU00042"/>
    </source>
</evidence>
<dbReference type="InterPro" id="IPR013087">
    <property type="entry name" value="Znf_C2H2_type"/>
</dbReference>
<dbReference type="GO" id="GO:0005634">
    <property type="term" value="C:nucleus"/>
    <property type="evidence" value="ECO:0007669"/>
    <property type="project" value="UniProtKB-SubCell"/>
</dbReference>
<evidence type="ECO:0000256" key="6">
    <source>
        <dbReference type="ARBA" id="ARBA00022833"/>
    </source>
</evidence>
<dbReference type="GO" id="GO:0032502">
    <property type="term" value="P:developmental process"/>
    <property type="evidence" value="ECO:0007669"/>
    <property type="project" value="UniProtKB-ARBA"/>
</dbReference>
<dbReference type="GO" id="GO:0000981">
    <property type="term" value="F:DNA-binding transcription factor activity, RNA polymerase II-specific"/>
    <property type="evidence" value="ECO:0007669"/>
    <property type="project" value="TreeGrafter"/>
</dbReference>
<feature type="domain" description="C2H2-type" evidence="13">
    <location>
        <begin position="163"/>
        <end position="190"/>
    </location>
</feature>
<dbReference type="Proteomes" id="UP001501940">
    <property type="component" value="Chromosome 10"/>
</dbReference>
<evidence type="ECO:0000256" key="5">
    <source>
        <dbReference type="ARBA" id="ARBA00022771"/>
    </source>
</evidence>
<feature type="domain" description="C2H2-type" evidence="13">
    <location>
        <begin position="191"/>
        <end position="218"/>
    </location>
</feature>
<keyword evidence="8" id="KW-0238">DNA-binding</keyword>
<evidence type="ECO:0000256" key="4">
    <source>
        <dbReference type="ARBA" id="ARBA00022737"/>
    </source>
</evidence>
<dbReference type="Ensembl" id="ENSAOCT00000055301.1">
    <property type="protein sequence ID" value="ENSAOCP00000039989.1"/>
    <property type="gene ID" value="ENSAOCG00000022079.2"/>
</dbReference>
<dbReference type="GeneTree" id="ENSGT00950000182774"/>
<keyword evidence="6" id="KW-0862">Zinc</keyword>
<evidence type="ECO:0000313" key="15">
    <source>
        <dbReference type="Proteomes" id="UP001501940"/>
    </source>
</evidence>
<keyword evidence="4" id="KW-0677">Repeat</keyword>
<dbReference type="Gene3D" id="3.30.160.60">
    <property type="entry name" value="Classic Zinc Finger"/>
    <property type="match status" value="4"/>
</dbReference>
<dbReference type="SUPFAM" id="SSF57667">
    <property type="entry name" value="beta-beta-alpha zinc fingers"/>
    <property type="match status" value="2"/>
</dbReference>
<feature type="region of interest" description="Disordered" evidence="12">
    <location>
        <begin position="86"/>
        <end position="120"/>
    </location>
</feature>
<dbReference type="PROSITE" id="PS50157">
    <property type="entry name" value="ZINC_FINGER_C2H2_2"/>
    <property type="match status" value="3"/>
</dbReference>
<evidence type="ECO:0000256" key="7">
    <source>
        <dbReference type="ARBA" id="ARBA00023015"/>
    </source>
</evidence>
<feature type="domain" description="C2H2-type" evidence="13">
    <location>
        <begin position="135"/>
        <end position="162"/>
    </location>
</feature>
<dbReference type="PANTHER" id="PTHR24394">
    <property type="entry name" value="ZINC FINGER PROTEIN"/>
    <property type="match status" value="1"/>
</dbReference>
<accession>A0AAQ5XHJ5</accession>
<dbReference type="FunFam" id="3.30.160.60:FF:001506">
    <property type="entry name" value="Zinc finger protein"/>
    <property type="match status" value="1"/>
</dbReference>
<evidence type="ECO:0000256" key="1">
    <source>
        <dbReference type="ARBA" id="ARBA00004123"/>
    </source>
</evidence>
<comment type="similarity">
    <text evidence="2">Belongs to the krueppel C2H2-type zinc-finger protein family.</text>
</comment>
<dbReference type="PROSITE" id="PS00028">
    <property type="entry name" value="ZINC_FINGER_C2H2_1"/>
    <property type="match status" value="3"/>
</dbReference>
<evidence type="ECO:0000259" key="13">
    <source>
        <dbReference type="PROSITE" id="PS50157"/>
    </source>
</evidence>
<evidence type="ECO:0000256" key="9">
    <source>
        <dbReference type="ARBA" id="ARBA00023163"/>
    </source>
</evidence>
<keyword evidence="5 11" id="KW-0863">Zinc-finger</keyword>
<organism evidence="14 15">
    <name type="scientific">Amphiprion ocellaris</name>
    <name type="common">Clown anemonefish</name>
    <dbReference type="NCBI Taxonomy" id="80972"/>
    <lineage>
        <taxon>Eukaryota</taxon>
        <taxon>Metazoa</taxon>
        <taxon>Chordata</taxon>
        <taxon>Craniata</taxon>
        <taxon>Vertebrata</taxon>
        <taxon>Euteleostomi</taxon>
        <taxon>Actinopterygii</taxon>
        <taxon>Neopterygii</taxon>
        <taxon>Teleostei</taxon>
        <taxon>Neoteleostei</taxon>
        <taxon>Acanthomorphata</taxon>
        <taxon>Ovalentaria</taxon>
        <taxon>Pomacentridae</taxon>
        <taxon>Amphiprion</taxon>
    </lineage>
</organism>
<evidence type="ECO:0000256" key="12">
    <source>
        <dbReference type="SAM" id="MobiDB-lite"/>
    </source>
</evidence>
<dbReference type="AlphaFoldDB" id="A0AAQ5XHJ5"/>
<evidence type="ECO:0000256" key="2">
    <source>
        <dbReference type="ARBA" id="ARBA00006991"/>
    </source>
</evidence>
<keyword evidence="9" id="KW-0804">Transcription</keyword>
<reference evidence="14" key="2">
    <citation type="submission" date="2025-08" db="UniProtKB">
        <authorList>
            <consortium name="Ensembl"/>
        </authorList>
    </citation>
    <scope>IDENTIFICATION</scope>
</reference>
<reference evidence="14" key="3">
    <citation type="submission" date="2025-09" db="UniProtKB">
        <authorList>
            <consortium name="Ensembl"/>
        </authorList>
    </citation>
    <scope>IDENTIFICATION</scope>
</reference>
<evidence type="ECO:0000313" key="14">
    <source>
        <dbReference type="Ensembl" id="ENSAOCP00000039989.1"/>
    </source>
</evidence>
<dbReference type="InterPro" id="IPR036236">
    <property type="entry name" value="Znf_C2H2_sf"/>
</dbReference>
<proteinExistence type="inferred from homology"/>
<keyword evidence="15" id="KW-1185">Reference proteome</keyword>
<keyword evidence="7" id="KW-0805">Transcription regulation</keyword>
<feature type="compositionally biased region" description="Low complexity" evidence="12">
    <location>
        <begin position="111"/>
        <end position="120"/>
    </location>
</feature>
<keyword evidence="10" id="KW-0539">Nucleus</keyword>
<comment type="subcellular location">
    <subcellularLocation>
        <location evidence="1">Nucleus</location>
    </subcellularLocation>
</comment>
<dbReference type="FunFam" id="3.30.160.60:FF:000744">
    <property type="entry name" value="zinc finger E-box-binding homeobox 1"/>
    <property type="match status" value="1"/>
</dbReference>
<protein>
    <recommendedName>
        <fullName evidence="13">C2H2-type domain-containing protein</fullName>
    </recommendedName>
</protein>
<evidence type="ECO:0000256" key="3">
    <source>
        <dbReference type="ARBA" id="ARBA00022723"/>
    </source>
</evidence>
<dbReference type="Pfam" id="PF00096">
    <property type="entry name" value="zf-C2H2"/>
    <property type="match status" value="3"/>
</dbReference>
<dbReference type="GO" id="GO:0003677">
    <property type="term" value="F:DNA binding"/>
    <property type="evidence" value="ECO:0007669"/>
    <property type="project" value="UniProtKB-KW"/>
</dbReference>
<dbReference type="SMART" id="SM00355">
    <property type="entry name" value="ZnF_C2H2"/>
    <property type="match status" value="3"/>
</dbReference>